<proteinExistence type="inferred from homology"/>
<dbReference type="SUPFAM" id="SSF54909">
    <property type="entry name" value="Dimeric alpha+beta barrel"/>
    <property type="match status" value="1"/>
</dbReference>
<dbReference type="Pfam" id="PF03795">
    <property type="entry name" value="YCII"/>
    <property type="match status" value="1"/>
</dbReference>
<dbReference type="Gene3D" id="3.30.70.1060">
    <property type="entry name" value="Dimeric alpha+beta barrel"/>
    <property type="match status" value="1"/>
</dbReference>
<evidence type="ECO:0000313" key="3">
    <source>
        <dbReference type="EMBL" id="GAA1679802.1"/>
    </source>
</evidence>
<name>A0ABP4SZI5_9ACTN</name>
<protein>
    <submittedName>
        <fullName evidence="3">YciI family protein</fullName>
    </submittedName>
</protein>
<dbReference type="EMBL" id="BAAANF010000008">
    <property type="protein sequence ID" value="GAA1679802.1"/>
    <property type="molecule type" value="Genomic_DNA"/>
</dbReference>
<evidence type="ECO:0000256" key="1">
    <source>
        <dbReference type="ARBA" id="ARBA00007689"/>
    </source>
</evidence>
<evidence type="ECO:0000259" key="2">
    <source>
        <dbReference type="Pfam" id="PF03795"/>
    </source>
</evidence>
<reference evidence="4" key="1">
    <citation type="journal article" date="2019" name="Int. J. Syst. Evol. Microbiol.">
        <title>The Global Catalogue of Microorganisms (GCM) 10K type strain sequencing project: providing services to taxonomists for standard genome sequencing and annotation.</title>
        <authorList>
            <consortium name="The Broad Institute Genomics Platform"/>
            <consortium name="The Broad Institute Genome Sequencing Center for Infectious Disease"/>
            <person name="Wu L."/>
            <person name="Ma J."/>
        </authorList>
    </citation>
    <scope>NUCLEOTIDE SEQUENCE [LARGE SCALE GENOMIC DNA]</scope>
    <source>
        <strain evidence="4">JCM 14307</strain>
    </source>
</reference>
<accession>A0ABP4SZI5</accession>
<dbReference type="PANTHER" id="PTHR35174">
    <property type="entry name" value="BLL7171 PROTEIN-RELATED"/>
    <property type="match status" value="1"/>
</dbReference>
<keyword evidence="4" id="KW-1185">Reference proteome</keyword>
<dbReference type="InterPro" id="IPR011008">
    <property type="entry name" value="Dimeric_a/b-barrel"/>
</dbReference>
<feature type="domain" description="YCII-related" evidence="2">
    <location>
        <begin position="3"/>
        <end position="117"/>
    </location>
</feature>
<organism evidence="3 4">
    <name type="scientific">Kribbella yunnanensis</name>
    <dbReference type="NCBI Taxonomy" id="190194"/>
    <lineage>
        <taxon>Bacteria</taxon>
        <taxon>Bacillati</taxon>
        <taxon>Actinomycetota</taxon>
        <taxon>Actinomycetes</taxon>
        <taxon>Propionibacteriales</taxon>
        <taxon>Kribbellaceae</taxon>
        <taxon>Kribbella</taxon>
    </lineage>
</organism>
<dbReference type="InterPro" id="IPR005545">
    <property type="entry name" value="YCII"/>
</dbReference>
<gene>
    <name evidence="3" type="ORF">GCM10009745_24650</name>
</gene>
<evidence type="ECO:0000313" key="4">
    <source>
        <dbReference type="Proteomes" id="UP001500280"/>
    </source>
</evidence>
<dbReference type="Proteomes" id="UP001500280">
    <property type="component" value="Unassembled WGS sequence"/>
</dbReference>
<comment type="similarity">
    <text evidence="1">Belongs to the YciI family.</text>
</comment>
<dbReference type="RefSeq" id="WP_344149647.1">
    <property type="nucleotide sequence ID" value="NZ_BAAANF010000008.1"/>
</dbReference>
<dbReference type="PANTHER" id="PTHR35174:SF3">
    <property type="entry name" value="BLL7171 PROTEIN"/>
    <property type="match status" value="1"/>
</dbReference>
<comment type="caution">
    <text evidence="3">The sequence shown here is derived from an EMBL/GenBank/DDBJ whole genome shotgun (WGS) entry which is preliminary data.</text>
</comment>
<sequence>MAKYLILIYGDASEWGAMTEEQWVAHGAAHEKFAAAAGAKVLGGAELESSAVAATTLRTDASSGRVTTTDGPFLETKEAVGGYYLLEAADLDEAIALAELLPEVHASHSGVEIRPVVQNG</sequence>